<dbReference type="Proteomes" id="UP000517916">
    <property type="component" value="Unassembled WGS sequence"/>
</dbReference>
<gene>
    <name evidence="1" type="ORF">BC739_001724</name>
</gene>
<dbReference type="RefSeq" id="WP_318296063.1">
    <property type="nucleotide sequence ID" value="NZ_BAAABQ010000001.1"/>
</dbReference>
<reference evidence="1 2" key="1">
    <citation type="submission" date="2020-08" db="EMBL/GenBank/DDBJ databases">
        <title>Genomic Encyclopedia of Archaeal and Bacterial Type Strains, Phase II (KMG-II): from individual species to whole genera.</title>
        <authorList>
            <person name="Goeker M."/>
        </authorList>
    </citation>
    <scope>NUCLEOTIDE SEQUENCE [LARGE SCALE GENOMIC DNA]</scope>
    <source>
        <strain evidence="1 2">DSM 43850</strain>
    </source>
</reference>
<evidence type="ECO:0000313" key="1">
    <source>
        <dbReference type="EMBL" id="MBA8924527.1"/>
    </source>
</evidence>
<organism evidence="1 2">
    <name type="scientific">Kutzneria viridogrisea</name>
    <dbReference type="NCBI Taxonomy" id="47990"/>
    <lineage>
        <taxon>Bacteria</taxon>
        <taxon>Bacillati</taxon>
        <taxon>Actinomycetota</taxon>
        <taxon>Actinomycetes</taxon>
        <taxon>Pseudonocardiales</taxon>
        <taxon>Pseudonocardiaceae</taxon>
        <taxon>Kutzneria</taxon>
    </lineage>
</organism>
<keyword evidence="2" id="KW-1185">Reference proteome</keyword>
<name>A0ABR6BCD2_9PSEU</name>
<accession>A0ABR6BCD2</accession>
<dbReference type="EMBL" id="JACJID010000001">
    <property type="protein sequence ID" value="MBA8924527.1"/>
    <property type="molecule type" value="Genomic_DNA"/>
</dbReference>
<sequence>MAAAQAPDARFETARSVAEHLSDVHEALQTGEGVSGPAARRLINSAPQEHHRFGGMITTVRQARTLLADPSLNVFDNPEAYLTCNYDPAKALCHPDRGGKSSAPSLDWCQSSCANIARTDTHAQQVEQAADQLLEHAQTPLVPEPLADRLRAKAEELRRLAGRHHRDRITVEETDQ</sequence>
<comment type="caution">
    <text evidence="1">The sequence shown here is derived from an EMBL/GenBank/DDBJ whole genome shotgun (WGS) entry which is preliminary data.</text>
</comment>
<evidence type="ECO:0000313" key="2">
    <source>
        <dbReference type="Proteomes" id="UP000517916"/>
    </source>
</evidence>
<proteinExistence type="predicted"/>
<evidence type="ECO:0008006" key="3">
    <source>
        <dbReference type="Google" id="ProtNLM"/>
    </source>
</evidence>
<protein>
    <recommendedName>
        <fullName evidence="3">DUF222 domain-containing protein</fullName>
    </recommendedName>
</protein>